<gene>
    <name evidence="2" type="ORF">CEUTPL_LOCUS8044</name>
</gene>
<evidence type="ECO:0000313" key="3">
    <source>
        <dbReference type="Proteomes" id="UP001152799"/>
    </source>
</evidence>
<dbReference type="Proteomes" id="UP001152799">
    <property type="component" value="Chromosome 4"/>
</dbReference>
<dbReference type="AlphaFoldDB" id="A0A9N9MM35"/>
<reference evidence="2" key="1">
    <citation type="submission" date="2022-01" db="EMBL/GenBank/DDBJ databases">
        <authorList>
            <person name="King R."/>
        </authorList>
    </citation>
    <scope>NUCLEOTIDE SEQUENCE</scope>
</reference>
<feature type="region of interest" description="Disordered" evidence="1">
    <location>
        <begin position="191"/>
        <end position="220"/>
    </location>
</feature>
<name>A0A9N9MM35_9CUCU</name>
<proteinExistence type="predicted"/>
<evidence type="ECO:0000313" key="2">
    <source>
        <dbReference type="EMBL" id="CAG9767481.1"/>
    </source>
</evidence>
<dbReference type="OrthoDB" id="6736245at2759"/>
<organism evidence="2 3">
    <name type="scientific">Ceutorhynchus assimilis</name>
    <name type="common">cabbage seed weevil</name>
    <dbReference type="NCBI Taxonomy" id="467358"/>
    <lineage>
        <taxon>Eukaryota</taxon>
        <taxon>Metazoa</taxon>
        <taxon>Ecdysozoa</taxon>
        <taxon>Arthropoda</taxon>
        <taxon>Hexapoda</taxon>
        <taxon>Insecta</taxon>
        <taxon>Pterygota</taxon>
        <taxon>Neoptera</taxon>
        <taxon>Endopterygota</taxon>
        <taxon>Coleoptera</taxon>
        <taxon>Polyphaga</taxon>
        <taxon>Cucujiformia</taxon>
        <taxon>Curculionidae</taxon>
        <taxon>Ceutorhynchinae</taxon>
        <taxon>Ceutorhynchus</taxon>
    </lineage>
</organism>
<evidence type="ECO:0000256" key="1">
    <source>
        <dbReference type="SAM" id="MobiDB-lite"/>
    </source>
</evidence>
<dbReference type="EMBL" id="OU892280">
    <property type="protein sequence ID" value="CAG9767481.1"/>
    <property type="molecule type" value="Genomic_DNA"/>
</dbReference>
<protein>
    <submittedName>
        <fullName evidence="2">Uncharacterized protein</fullName>
    </submittedName>
</protein>
<feature type="compositionally biased region" description="Basic and acidic residues" evidence="1">
    <location>
        <begin position="203"/>
        <end position="220"/>
    </location>
</feature>
<keyword evidence="3" id="KW-1185">Reference proteome</keyword>
<accession>A0A9N9MM35</accession>
<sequence>MSNEGSVSQSQSTSSDSSSQLSFFQDNIIDLALLDNSSFTRSGTVVRRATIPFRKERMESSSTEDDETTSAIEKYRKEPQYRHSLSAISERRSRRNLLSNESGKNMHRHSTESPDCVRKTISDCKEEKFDHSSTSNSYLSWIESVNSDYFGSTISNVPAQDVESKVGEWNNFWLNYSNASLRRLSTELTFSSDGANQSVDESEERKSPESTQKDGTDKNSTECVMLTMEELQETLRCSQRIVDIMQNAMKRSEIDEISNESYYSQQISLKNSILDDMPSARERSISCIDSHTLQRQKQVDSSQQQSSSTSCIEAILNTGVADIFKKVMSKRREAAASESEATISFPEWTGR</sequence>